<evidence type="ECO:0000259" key="2">
    <source>
        <dbReference type="Pfam" id="PF01370"/>
    </source>
</evidence>
<gene>
    <name evidence="3" type="ORF">METESE_14900</name>
</gene>
<dbReference type="RefSeq" id="WP_316411440.1">
    <property type="nucleotide sequence ID" value="NZ_AP027081.1"/>
</dbReference>
<dbReference type="AlphaFoldDB" id="A0AA48GYT9"/>
<organism evidence="3 4">
    <name type="scientific">Mesoterricola sediminis</name>
    <dbReference type="NCBI Taxonomy" id="2927980"/>
    <lineage>
        <taxon>Bacteria</taxon>
        <taxon>Pseudomonadati</taxon>
        <taxon>Acidobacteriota</taxon>
        <taxon>Holophagae</taxon>
        <taxon>Holophagales</taxon>
        <taxon>Holophagaceae</taxon>
        <taxon>Mesoterricola</taxon>
    </lineage>
</organism>
<dbReference type="KEGG" id="msea:METESE_14900"/>
<dbReference type="EMBL" id="AP027081">
    <property type="protein sequence ID" value="BDU76532.1"/>
    <property type="molecule type" value="Genomic_DNA"/>
</dbReference>
<protein>
    <submittedName>
        <fullName evidence="3">UDP-glucose 4-epimerase GalE1</fullName>
    </submittedName>
</protein>
<dbReference type="InterPro" id="IPR001509">
    <property type="entry name" value="Epimerase_deHydtase"/>
</dbReference>
<dbReference type="Pfam" id="PF01370">
    <property type="entry name" value="Epimerase"/>
    <property type="match status" value="1"/>
</dbReference>
<keyword evidence="4" id="KW-1185">Reference proteome</keyword>
<reference evidence="3" key="1">
    <citation type="journal article" date="2023" name="Int. J. Syst. Evol. Microbiol.">
        <title>Mesoterricola silvestris gen. nov., sp. nov., Mesoterricola sediminis sp. nov., Geothrix oryzae sp. nov., Geothrix edaphica sp. nov., Geothrix rubra sp. nov., and Geothrix limicola sp. nov., six novel members of Acidobacteriota isolated from soils.</title>
        <authorList>
            <person name="Itoh H."/>
            <person name="Sugisawa Y."/>
            <person name="Mise K."/>
            <person name="Xu Z."/>
            <person name="Kuniyasu M."/>
            <person name="Ushijima N."/>
            <person name="Kawano K."/>
            <person name="Kobayashi E."/>
            <person name="Shiratori Y."/>
            <person name="Masuda Y."/>
            <person name="Senoo K."/>
        </authorList>
    </citation>
    <scope>NUCLEOTIDE SEQUENCE</scope>
    <source>
        <strain evidence="3">W786</strain>
    </source>
</reference>
<feature type="domain" description="NAD-dependent epimerase/dehydratase" evidence="2">
    <location>
        <begin position="3"/>
        <end position="234"/>
    </location>
</feature>
<dbReference type="Proteomes" id="UP001228113">
    <property type="component" value="Chromosome"/>
</dbReference>
<dbReference type="Gene3D" id="3.90.25.10">
    <property type="entry name" value="UDP-galactose 4-epimerase, domain 1"/>
    <property type="match status" value="1"/>
</dbReference>
<proteinExistence type="inferred from homology"/>
<dbReference type="InterPro" id="IPR036291">
    <property type="entry name" value="NAD(P)-bd_dom_sf"/>
</dbReference>
<accession>A0AA48GYT9</accession>
<dbReference type="Gene3D" id="3.40.50.720">
    <property type="entry name" value="NAD(P)-binding Rossmann-like Domain"/>
    <property type="match status" value="1"/>
</dbReference>
<name>A0AA48GYT9_9BACT</name>
<dbReference type="PANTHER" id="PTHR43000">
    <property type="entry name" value="DTDP-D-GLUCOSE 4,6-DEHYDRATASE-RELATED"/>
    <property type="match status" value="1"/>
</dbReference>
<evidence type="ECO:0000313" key="3">
    <source>
        <dbReference type="EMBL" id="BDU76532.1"/>
    </source>
</evidence>
<dbReference type="SUPFAM" id="SSF51735">
    <property type="entry name" value="NAD(P)-binding Rossmann-fold domains"/>
    <property type="match status" value="1"/>
</dbReference>
<evidence type="ECO:0000313" key="4">
    <source>
        <dbReference type="Proteomes" id="UP001228113"/>
    </source>
</evidence>
<sequence length="311" mass="32955">MHILVTGGAGFIGSHVADRCVAEGHRVTVLDNLRSGSEANVNPRADFVRMDLRDPGLPALVGKLRPEAVLHFAAQIDVRVSCQDPVFDAEENVLATLRLIEAGLASGMARFVFASSGGAIYGEASGRQDEAHPEVPLNPYGVAKLAVDKYLAAYAVQRGLAGCSLRFSNVYGPRQGSKGEAGVVAVFCKALRAGRAPVVNGDGRQTRDFLFAPDIAEAVSLALARRATGVFNLGTGIETDIRTLAEGLCERAGVDPGAIVHAPGIAGEQRRSCLDPGKAARELDWRPRTAFAEGLGLTWDWFSRKGDAHEA</sequence>
<evidence type="ECO:0000256" key="1">
    <source>
        <dbReference type="ARBA" id="ARBA00007637"/>
    </source>
</evidence>
<comment type="similarity">
    <text evidence="1">Belongs to the NAD(P)-dependent epimerase/dehydratase family.</text>
</comment>